<dbReference type="Proteomes" id="UP000467249">
    <property type="component" value="Chromosome"/>
</dbReference>
<dbReference type="AlphaFoldDB" id="A0A6N4WFX9"/>
<sequence>MLYWPNGIPEGEVAKMAKSVKVVRRKDGEQPVAVDQRVRVYVDTEDETRGVVVEDFGDLAGQSVDLGETHIADAARRWAVLLDGGTLAFVDSHQLAPE</sequence>
<proteinExistence type="predicted"/>
<evidence type="ECO:0000313" key="1">
    <source>
        <dbReference type="EMBL" id="BBZ79097.1"/>
    </source>
</evidence>
<evidence type="ECO:0000313" key="2">
    <source>
        <dbReference type="Proteomes" id="UP000467249"/>
    </source>
</evidence>
<reference evidence="1 2" key="1">
    <citation type="journal article" date="2019" name="Emerg. Microbes Infect.">
        <title>Comprehensive subspecies identification of 175 nontuberculous mycobacteria species based on 7547 genomic profiles.</title>
        <authorList>
            <person name="Matsumoto Y."/>
            <person name="Kinjo T."/>
            <person name="Motooka D."/>
            <person name="Nabeya D."/>
            <person name="Jung N."/>
            <person name="Uechi K."/>
            <person name="Horii T."/>
            <person name="Iida T."/>
            <person name="Fujita J."/>
            <person name="Nakamura S."/>
        </authorList>
    </citation>
    <scope>NUCLEOTIDE SEQUENCE [LARGE SCALE GENOMIC DNA]</scope>
    <source>
        <strain evidence="1 2">JCM 30275</strain>
    </source>
</reference>
<accession>A0A6N4WFX9</accession>
<name>A0A6N4WFX9_9MYCO</name>
<gene>
    <name evidence="1" type="ORF">MANY_44340</name>
</gene>
<dbReference type="KEGG" id="many:MANY_44340"/>
<keyword evidence="2" id="KW-1185">Reference proteome</keyword>
<dbReference type="EMBL" id="AP022620">
    <property type="protein sequence ID" value="BBZ79097.1"/>
    <property type="molecule type" value="Genomic_DNA"/>
</dbReference>
<organism evidence="1 2">
    <name type="scientific">Mycolicibacterium anyangense</name>
    <dbReference type="NCBI Taxonomy" id="1431246"/>
    <lineage>
        <taxon>Bacteria</taxon>
        <taxon>Bacillati</taxon>
        <taxon>Actinomycetota</taxon>
        <taxon>Actinomycetes</taxon>
        <taxon>Mycobacteriales</taxon>
        <taxon>Mycobacteriaceae</taxon>
        <taxon>Mycolicibacterium</taxon>
    </lineage>
</organism>
<protein>
    <submittedName>
        <fullName evidence="1">Uncharacterized protein</fullName>
    </submittedName>
</protein>